<reference evidence="1 2" key="1">
    <citation type="journal article" date="2002" name="Proc. Natl. Acad. Sci. U.S.A.">
        <title>The complete genome sequence of Chlorobium tepidum TLS, a photosynthetic, anaerobic, green-sulfur bacterium.</title>
        <authorList>
            <person name="Eisen J.A."/>
            <person name="Nelson K.E."/>
            <person name="Paulsen I.T."/>
            <person name="Heidelberg J.F."/>
            <person name="Wu M."/>
            <person name="Dodson R.J."/>
            <person name="Deboy R."/>
            <person name="Gwinn M.L."/>
            <person name="Nelson W.C."/>
            <person name="Haft D.H."/>
            <person name="Hickey E.K."/>
            <person name="Peterson J.D."/>
            <person name="Durkin A.S."/>
            <person name="Kolonay J.L."/>
            <person name="Yang F."/>
            <person name="Holt I."/>
            <person name="Umayam L.A."/>
            <person name="Mason T."/>
            <person name="Brenner M."/>
            <person name="Shea T.P."/>
            <person name="Parksey D."/>
            <person name="Nierman W.C."/>
            <person name="Feldblyum T.V."/>
            <person name="Hansen C.L."/>
            <person name="Craven M.B."/>
            <person name="Radune D."/>
            <person name="Vamathevan J."/>
            <person name="Khouri H."/>
            <person name="White O."/>
            <person name="Gruber T.M."/>
            <person name="Ketchum K.A."/>
            <person name="Venter J.C."/>
            <person name="Tettelin H."/>
            <person name="Bryant D.A."/>
            <person name="Fraser C.M."/>
        </authorList>
    </citation>
    <scope>NUCLEOTIDE SEQUENCE [LARGE SCALE GENOMIC DNA]</scope>
    <source>
        <strain evidence="2">ATCC 49652 / DSM 12025 / NBRC 103806 / TLS</strain>
    </source>
</reference>
<organism evidence="1 2">
    <name type="scientific">Chlorobaculum tepidum (strain ATCC 49652 / DSM 12025 / NBRC 103806 / TLS)</name>
    <name type="common">Chlorobium tepidum</name>
    <dbReference type="NCBI Taxonomy" id="194439"/>
    <lineage>
        <taxon>Bacteria</taxon>
        <taxon>Pseudomonadati</taxon>
        <taxon>Chlorobiota</taxon>
        <taxon>Chlorobiia</taxon>
        <taxon>Chlorobiales</taxon>
        <taxon>Chlorobiaceae</taxon>
        <taxon>Chlorobaculum</taxon>
    </lineage>
</organism>
<dbReference type="GO" id="GO:0009055">
    <property type="term" value="F:electron transfer activity"/>
    <property type="evidence" value="ECO:0007669"/>
    <property type="project" value="InterPro"/>
</dbReference>
<dbReference type="InterPro" id="IPR036909">
    <property type="entry name" value="Cyt_c-like_dom_sf"/>
</dbReference>
<dbReference type="HOGENOM" id="CLU_3005816_0_0_10"/>
<evidence type="ECO:0000313" key="2">
    <source>
        <dbReference type="Proteomes" id="UP000001007"/>
    </source>
</evidence>
<dbReference type="EnsemblBacteria" id="AAY51695">
    <property type="protein sequence ID" value="AAY51695"/>
    <property type="gene ID" value="CT1013"/>
</dbReference>
<dbReference type="AlphaFoldDB" id="Q4W548"/>
<dbReference type="Proteomes" id="UP000001007">
    <property type="component" value="Chromosome"/>
</dbReference>
<keyword evidence="2" id="KW-1185">Reference proteome</keyword>
<dbReference type="PANTHER" id="PTHR30600">
    <property type="entry name" value="CYTOCHROME C PEROXIDASE-RELATED"/>
    <property type="match status" value="1"/>
</dbReference>
<keyword evidence="1" id="KW-0575">Peroxidase</keyword>
<dbReference type="STRING" id="194439.CT1013"/>
<accession>Q4W548</accession>
<dbReference type="GO" id="GO:0020037">
    <property type="term" value="F:heme binding"/>
    <property type="evidence" value="ECO:0007669"/>
    <property type="project" value="InterPro"/>
</dbReference>
<dbReference type="Gene3D" id="1.10.760.10">
    <property type="entry name" value="Cytochrome c-like domain"/>
    <property type="match status" value="1"/>
</dbReference>
<sequence length="56" mass="6153">MPTLINVKLTYPYFHDGAAQTLAQAVETMGQIQLGKKFTPKENAKIVAFLKTLTGD</sequence>
<dbReference type="GO" id="GO:0004130">
    <property type="term" value="F:cytochrome-c peroxidase activity"/>
    <property type="evidence" value="ECO:0007669"/>
    <property type="project" value="TreeGrafter"/>
</dbReference>
<dbReference type="SUPFAM" id="SSF46626">
    <property type="entry name" value="Cytochrome c"/>
    <property type="match status" value="1"/>
</dbReference>
<gene>
    <name evidence="1" type="ordered locus">CT1013</name>
</gene>
<dbReference type="PANTHER" id="PTHR30600:SF7">
    <property type="entry name" value="CYTOCHROME C PEROXIDASE-RELATED"/>
    <property type="match status" value="1"/>
</dbReference>
<dbReference type="KEGG" id="cte:CT1013"/>
<dbReference type="InterPro" id="IPR051395">
    <property type="entry name" value="Cytochrome_c_Peroxidase/MauG"/>
</dbReference>
<name>Q4W548_CHLTE</name>
<keyword evidence="1" id="KW-0560">Oxidoreductase</keyword>
<evidence type="ECO:0000313" key="1">
    <source>
        <dbReference type="EMBL" id="AAY51695.1"/>
    </source>
</evidence>
<dbReference type="eggNOG" id="COG1858">
    <property type="taxonomic scope" value="Bacteria"/>
</dbReference>
<proteinExistence type="predicted"/>
<protein>
    <submittedName>
        <fullName evidence="1">Cytochrome c peroxidase, truncation</fullName>
    </submittedName>
</protein>
<dbReference type="EMBL" id="AE006470">
    <property type="protein sequence ID" value="AAY51695.1"/>
    <property type="molecule type" value="Genomic_DNA"/>
</dbReference>